<protein>
    <submittedName>
        <fullName evidence="2">Helix-turn-helix transcriptional regulator</fullName>
    </submittedName>
</protein>
<sequence length="93" mass="10824">MSNRTLVCDLKNLLLEKGWEQKRLSELTGIREATISEMVRNKNKMFPRQVLEKIINVLEIDDIAKLIRIEYITSAKESTEPKKKTVNLAVFFT</sequence>
<feature type="domain" description="HTH cro/C1-type" evidence="1">
    <location>
        <begin position="10"/>
        <end position="66"/>
    </location>
</feature>
<gene>
    <name evidence="2" type="ORF">MF626_000656</name>
</gene>
<dbReference type="CDD" id="cd00093">
    <property type="entry name" value="HTH_XRE"/>
    <property type="match status" value="1"/>
</dbReference>
<organism evidence="2 3">
    <name type="scientific">Paenibacillus polymyxa</name>
    <name type="common">Bacillus polymyxa</name>
    <dbReference type="NCBI Taxonomy" id="1406"/>
    <lineage>
        <taxon>Bacteria</taxon>
        <taxon>Bacillati</taxon>
        <taxon>Bacillota</taxon>
        <taxon>Bacilli</taxon>
        <taxon>Bacillales</taxon>
        <taxon>Paenibacillaceae</taxon>
        <taxon>Paenibacillus</taxon>
    </lineage>
</organism>
<dbReference type="EMBL" id="CP097770">
    <property type="protein sequence ID" value="URJ51249.2"/>
    <property type="molecule type" value="Genomic_DNA"/>
</dbReference>
<evidence type="ECO:0000313" key="2">
    <source>
        <dbReference type="EMBL" id="URJ51249.2"/>
    </source>
</evidence>
<dbReference type="SUPFAM" id="SSF47413">
    <property type="entry name" value="lambda repressor-like DNA-binding domains"/>
    <property type="match status" value="1"/>
</dbReference>
<reference evidence="2" key="1">
    <citation type="submission" date="2022-11" db="EMBL/GenBank/DDBJ databases">
        <authorList>
            <person name="Vasilchenko N.G."/>
            <person name="Prazdnova E.V."/>
            <person name="Gorovtsov A.V."/>
            <person name="Chistyakov V.A."/>
            <person name="Pak M.L."/>
        </authorList>
    </citation>
    <scope>NUCLEOTIDE SEQUENCE</scope>
    <source>
        <strain evidence="2">R 4.5</strain>
    </source>
</reference>
<proteinExistence type="predicted"/>
<dbReference type="InterPro" id="IPR001387">
    <property type="entry name" value="Cro/C1-type_HTH"/>
</dbReference>
<dbReference type="Pfam" id="PF13443">
    <property type="entry name" value="HTH_26"/>
    <property type="match status" value="1"/>
</dbReference>
<dbReference type="AlphaFoldDB" id="A0AAE9IB72"/>
<dbReference type="InterPro" id="IPR010982">
    <property type="entry name" value="Lambda_DNA-bd_dom_sf"/>
</dbReference>
<dbReference type="Gene3D" id="1.10.260.40">
    <property type="entry name" value="lambda repressor-like DNA-binding domains"/>
    <property type="match status" value="1"/>
</dbReference>
<dbReference type="GO" id="GO:0003677">
    <property type="term" value="F:DNA binding"/>
    <property type="evidence" value="ECO:0007669"/>
    <property type="project" value="InterPro"/>
</dbReference>
<evidence type="ECO:0000313" key="3">
    <source>
        <dbReference type="Proteomes" id="UP001055784"/>
    </source>
</evidence>
<accession>A0AAE9IB72</accession>
<dbReference type="PROSITE" id="PS50943">
    <property type="entry name" value="HTH_CROC1"/>
    <property type="match status" value="1"/>
</dbReference>
<dbReference type="SMART" id="SM00530">
    <property type="entry name" value="HTH_XRE"/>
    <property type="match status" value="1"/>
</dbReference>
<evidence type="ECO:0000259" key="1">
    <source>
        <dbReference type="PROSITE" id="PS50943"/>
    </source>
</evidence>
<name>A0AAE9IB72_PAEPO</name>
<dbReference type="Proteomes" id="UP001055784">
    <property type="component" value="Chromosome"/>
</dbReference>